<protein>
    <submittedName>
        <fullName evidence="2">Uncharacterized protein</fullName>
    </submittedName>
</protein>
<keyword evidence="1" id="KW-0812">Transmembrane</keyword>
<sequence>MIETMGYAFGYINDILRIINPFLFMGATCCWVGLYWQISKEMSRNILRQYCIESQIDYIVSGGIEQEYVDHLRQIYTGFEDKK</sequence>
<evidence type="ECO:0000256" key="1">
    <source>
        <dbReference type="SAM" id="Phobius"/>
    </source>
</evidence>
<feature type="transmembrane region" description="Helical" evidence="1">
    <location>
        <begin position="15"/>
        <end position="38"/>
    </location>
</feature>
<keyword evidence="1" id="KW-0472">Membrane</keyword>
<proteinExistence type="predicted"/>
<dbReference type="EMBL" id="LR796656">
    <property type="protein sequence ID" value="CAB4157654.1"/>
    <property type="molecule type" value="Genomic_DNA"/>
</dbReference>
<organism evidence="2">
    <name type="scientific">uncultured Caudovirales phage</name>
    <dbReference type="NCBI Taxonomy" id="2100421"/>
    <lineage>
        <taxon>Viruses</taxon>
        <taxon>Duplodnaviria</taxon>
        <taxon>Heunggongvirae</taxon>
        <taxon>Uroviricota</taxon>
        <taxon>Caudoviricetes</taxon>
        <taxon>Peduoviridae</taxon>
        <taxon>Maltschvirus</taxon>
        <taxon>Maltschvirus maltsch</taxon>
    </lineage>
</organism>
<keyword evidence="1" id="KW-1133">Transmembrane helix</keyword>
<evidence type="ECO:0000313" key="3">
    <source>
        <dbReference type="EMBL" id="CAB4157654.1"/>
    </source>
</evidence>
<evidence type="ECO:0000313" key="2">
    <source>
        <dbReference type="EMBL" id="CAB4151995.1"/>
    </source>
</evidence>
<gene>
    <name evidence="2" type="ORF">UFOVP590_45</name>
    <name evidence="3" type="ORF">UFOVP685_39</name>
    <name evidence="4" type="ORF">UFOVP750_13</name>
</gene>
<name>A0A6J5MXG3_9CAUD</name>
<evidence type="ECO:0000313" key="4">
    <source>
        <dbReference type="EMBL" id="CAB5225328.1"/>
    </source>
</evidence>
<dbReference type="EMBL" id="LR796557">
    <property type="protein sequence ID" value="CAB4151995.1"/>
    <property type="molecule type" value="Genomic_DNA"/>
</dbReference>
<dbReference type="EMBL" id="LR798345">
    <property type="protein sequence ID" value="CAB5225328.1"/>
    <property type="molecule type" value="Genomic_DNA"/>
</dbReference>
<accession>A0A6J5MXG3</accession>
<reference evidence="2" key="1">
    <citation type="submission" date="2020-04" db="EMBL/GenBank/DDBJ databases">
        <authorList>
            <person name="Chiriac C."/>
            <person name="Salcher M."/>
            <person name="Ghai R."/>
            <person name="Kavagutti S V."/>
        </authorList>
    </citation>
    <scope>NUCLEOTIDE SEQUENCE</scope>
</reference>